<dbReference type="InterPro" id="IPR047777">
    <property type="entry name" value="LapA-like_RM"/>
</dbReference>
<protein>
    <recommendedName>
        <fullName evidence="2">LapA adhesin domain-containing protein</fullName>
    </recommendedName>
</protein>
<feature type="domain" description="LapA adhesin" evidence="2">
    <location>
        <begin position="476"/>
        <end position="587"/>
    </location>
</feature>
<gene>
    <name evidence="3" type="ORF">CRM82_02865</name>
</gene>
<evidence type="ECO:0000313" key="3">
    <source>
        <dbReference type="EMBL" id="PEH87683.1"/>
    </source>
</evidence>
<dbReference type="InterPro" id="IPR046779">
    <property type="entry name" value="LapA_adhesin_dom"/>
</dbReference>
<sequence>MLVTQLTGQAWVRDADGNLTPLRQGMRIPADAEVVTASGSTVVLQADGQPPLVLGENQDVALSPDVFEDIPAAEAAVPTAVDPLVENLIAAINNGQDPLAELDPTAATNAGGGGGDHTFVRLASVLEATTPLALAYPRPASDVVEDRLSGAAGTTLPPLYEGTLTLSAQQQVTEGGMIIVTATVDRAPRGSDLVITLRTGEVIVIRVGETSGSVEIPTRTDDAYVQGTDQHLFEVGSTTGGGYDRLDTTSTTSTNVVDDQDPTEIVLSADTQVTEGGKITVTATVDKAPQGSDLVITLKTGETITIKVGELTGSVLTDSRPDDGYLQGTQGQQFEIAQAEGGNYEALDTSSTTSTQVQDDADTVTVQLTATTSTTEDGGSITYTASLVDAAGKPVTTNNAITVTLANGEVITIAAGSASGVSDPVAVNRDDVFLEADSISNHIESISEANAGTTGALEHLEFDATPVQTSITDDADTVTVQLTATTSTTEDGGSITYTASLVDAAGKPVTTNNAITVTLANGEVITIAAGSASGVSDPVAVNRDDVFLEADSISNHIESISEANAGTTGALEHLEFDATPVQTSITDDADTVTVQLTATTSTTEDGGSITYTASLVDAAGKPVTTNNAITVTLANGEVITIAAGSASGVSDPVAVNRDDVFLEADSISNHIESISEANAGTTGALEHLEFDATPVQTSITDDADTVTVQLTATTSTTEDGGSITYTASLVDAAGKPVTTNNAITVTLANGEVITIAAGSASGVSDPVAVNRDDVFLEADSISNHIESISEANAGTTGALEHLEFDATPVQTTITDDADTVTVQLTATTSTTEDGGSITYTASLVDAAGKPVTTNNAITVTLANGEVITIAAGSASGVSDPVAVNRDDVFLEADSISNHIESISEANAGTTGALEHLEFDATPVQTSITDDADTVTVQLTATTSTTEDGGSITYTASLVDAAGKPVTTNNAITVTLANGEVITIAAGSASGVSDPVAVNRDDVFLEADSISNHIESISEANAGTTGALEHLVADDTPVKTTILDDSDPVYVQISVDQSAVFEGGALVYTVRLVDGNGDPVSVAAGKNVTVTLDWSGAAANGADVNNLPPTVTIAGGQTAAPSFTVTTLVDTQVEYREPLTATIAAVQDNGGSNKGFEDLQISATQSSVSSTVVDKPTLTVVDSNGAAIKGQVTVNEKGLTSTTDDSESAHGTLKVTAGSGLDSIKINGTTISLADLQDLGTDGIAITVAGHGVLTITGFTPTATADGMEVAWDVQYTYTLTQAQTHASVQGTNDALKNIALEVIAKGADGTGTVSTAGTLGVQVIDDVPTIVTEVGAAEPTLTTDDADLQAGTPDKASMDFAAVFVVKSADYGADGAKGAVAWSYKLAVDNGADSGLKSGGQSILLYQKANGEIVGVTGGNATTGKVVFSVTVDATGKVTLVQTGAIDHDSKDSSDYSSDTQSLLDGLVKLSGTATITDKDGDKASHTTTVNIGANLVFTDDGPTIGSPTNAEVAEKNLATGTEANSALTVFTGSLAVDFGADNASGAKAYFTQATADQLQALGLSSNGTALVITLGADGKIIATAGVGGAEVFRLEITNAGTNQAGYKFTLTGALDHVDGNGQQVNVLDLPISFEARDSDGDTASGNFQVSVVDDVERASQTITVTEDSGAGTADNKFSLGADVAASEIRILAADGVTVLQGTPGANGSTVYATGHGLQGTVTVNKDGSITYVPSANYSNQLQGNGQYAADELKYSIVRDDGSPVPGTVTVQVKAVADAPVLDKLAAATTNEDTAVHLGLKAPTTSDASDQNGTGAGDNPERLGPITLSGFPAGAQLLDANGNVVYTFTSGNAVSIVLTDGNHTASASGVLQMTTAEFEALQVLPPAENAANFKVTVKVTSYEVDESGNKLSSVDGKTGSTTVDVKVHAVTDPIELKIDGKDSHDLTVKEDSSYNLTPLLKVSLDTGADGNTQADVDGSEHRWLEVTGLPVGSTVNGTLITSTTQVVKVEITSKDASSLPDIIVTPPKDFSGDITGITVTLKAQDLDPNGAQENGVVLSDSVTLNLHVEPVAGDVVVTHPQAIAEDTEVAFLAGVRVTDSGTAGGTEVITKVQFELPQDWTLSGQPAAGTAGDAVWTVTGSGTTADPYVIEFTAGSEASRELALGQFTLTPPAHSSKDATVQLSITTVDSNADVTGGADTSDEVTVQKPVQITVTPVAESTAAGDTDHNGQADLTVPTTDHTYAALGKEDTVFNLNIEATDLLNQAGWKNEDQDETTTVLLTPVKLSEDGLGSSPAIGTVFTWNGGSATYQGTPIEVPLSALSSLTFQAPLNDAGTFQVQFQAKTYDYDDDTETGVADTAISDAGSLTIHVAPDADLAALSVQPAQGLEDTAIALTIRPSSTDGSETFNVSIAQIPAGASLHYGGLEITSSTTGVPGITVTSQGGSWSVVITDYQTSAGLSVTPPVNSNADFALEVKTQAVDALQGFDTSTGAWSQTQNLPVKVVGVADEASVAAKPHTYTEADLDGGAAKIQLGDLIQSVQQADTDGSEKLSFRITGLPEGFTLEGARYLGGTGADRVWAVDSEAALKAITITGPENFSGTVSVQVTPVTTENDGDWKSHATETLVATITPSPESVGNQHATLYEDRESALDFSIQTPQGENESLTHVHIKVEDFESQGFQLFLNGEPIDSASVAIVTDAQGNDWYVLDATQAGQVTALPITENKADNQANAPDLKLTVKYEVTDASSDGSVAPVTTVGEPQDYHLHVTPVTDEVGLQLDGITSGGASLNTDTSGTVPLVTLESTGNFQVGVVLSSADQDGSESLIQVLVTGVPNGLTVDGLSIGGTQVGVAHQLDSGKWVIEVTPSQLAQFQASVQGGDVQAQLSFTAGSALSGQAHATIGIEVFSQDAGASNVSNASVQYELQADLTGGGQPGQAVQLDFARNPDFTGQEDTAFTLDQLFQATISDNPSGQDVAFTLSLKLPAGATIVQDGHTLTAIKVGGDGAEELWLISGTAKTTEELQALLSEVVVTPPADLNDHFGGMQIDATMAGHVVSTGEQTVVKVHDTLPLAPETDGVSTAVVLSAADADGSPTGDRPKEGSDIAIQIDIARGVDGPSLLNGTLTIKLTEGDGFSGGKLFYGTTELVQQADGSYQLPLDAATQQALLTGSSTSIVGLHYQPDAAQKYVNGSLEVEVIVQSKEQNAPDWTSSQGWADSNGDSGTVVVEQINNGFEFTNVGSNTPYKDGDIGTIQGSENQTGTSLITLDIAGKLLDADGSEQIHTAILENLPNGFLVYYTDANGALVQAINTGSSWSIPVDGGKLPVISIQAPQNWSGTVENLALRVLSGEGSDAAHQQVSSATFQLEVAARADGFETDTPVVEQSFGREGDIIALNLNLAMKDRQSAGTGDSSLETVTLTLTGLGEHASFYVGSTLHTASYDQATDTYTLTGLSQTDMDQLGFVQAKDALTDQNASANGLQIGFTAHTVDGSDVSSSISGSFDLTLSSQSGSGVVLDGSGSSHGNLIGGAGSDTLLGGAGDDVLRGGAGNDSLHGGAGNDHLEGGSGNDVLIGGAGNDTLIGGDGDDIFVWKQGDAGGEGLALAAKDVVADFGNGHDVLDLADLLQNENADNLGKYLSFSKEGEDTVLRISSNGAFSDDAGSLISKVDQQITLQGVDLLQGSSSEELVKQMLSDGRLKVDQT</sequence>
<feature type="domain" description="LapA adhesin" evidence="2">
    <location>
        <begin position="818"/>
        <end position="929"/>
    </location>
</feature>
<feature type="domain" description="LapA adhesin" evidence="2">
    <location>
        <begin position="261"/>
        <end position="359"/>
    </location>
</feature>
<dbReference type="InterPro" id="IPR019960">
    <property type="entry name" value="T1SS_VCA0849"/>
</dbReference>
<reference evidence="4" key="1">
    <citation type="submission" date="2017-09" db="EMBL/GenBank/DDBJ databases">
        <title>FDA dAtabase for Regulatory Grade micrObial Sequences (FDA-ARGOS): Supporting development and validation of Infectious Disease Dx tests.</title>
        <authorList>
            <person name="Minogue T."/>
            <person name="Wolcott M."/>
            <person name="Wasieloski L."/>
            <person name="Aguilar W."/>
            <person name="Moore D."/>
            <person name="Tallon L."/>
            <person name="Sadzewicz L."/>
            <person name="Ott S."/>
            <person name="Zhao X."/>
            <person name="Nagaraj S."/>
            <person name="Vavikolanu K."/>
            <person name="Aluvathingal J."/>
            <person name="Nadendla S."/>
            <person name="Sichtig H."/>
        </authorList>
    </citation>
    <scope>NUCLEOTIDE SEQUENCE [LARGE SCALE GENOMIC DNA]</scope>
    <source>
        <strain evidence="4">FDAARGOS_394</strain>
    </source>
</reference>
<dbReference type="EMBL" id="PDEA01000001">
    <property type="protein sequence ID" value="PEH87683.1"/>
    <property type="molecule type" value="Genomic_DNA"/>
</dbReference>
<evidence type="ECO:0000256" key="1">
    <source>
        <dbReference type="SAM" id="MobiDB-lite"/>
    </source>
</evidence>
<dbReference type="STRING" id="1219032.GCA_001515545_02467"/>
<proteinExistence type="predicted"/>
<dbReference type="Proteomes" id="UP000220246">
    <property type="component" value="Unassembled WGS sequence"/>
</dbReference>
<feature type="domain" description="LapA adhesin" evidence="2">
    <location>
        <begin position="163"/>
        <end position="259"/>
    </location>
</feature>
<dbReference type="NCBIfam" id="TIGR03661">
    <property type="entry name" value="T1SS_VCA0849"/>
    <property type="match status" value="1"/>
</dbReference>
<feature type="region of interest" description="Disordered" evidence="1">
    <location>
        <begin position="1800"/>
        <end position="1821"/>
    </location>
</feature>
<keyword evidence="4" id="KW-1185">Reference proteome</keyword>
<dbReference type="InterPro" id="IPR011049">
    <property type="entry name" value="Serralysin-like_metalloprot_C"/>
</dbReference>
<dbReference type="Pfam" id="PF20579">
    <property type="entry name" value="LapA"/>
    <property type="match status" value="8"/>
</dbReference>
<dbReference type="NCBIfam" id="NF033682">
    <property type="entry name" value="retention_LapA"/>
    <property type="match status" value="1"/>
</dbReference>
<organism evidence="3 4">
    <name type="scientific">Comamonas terrigena</name>
    <dbReference type="NCBI Taxonomy" id="32013"/>
    <lineage>
        <taxon>Bacteria</taxon>
        <taxon>Pseudomonadati</taxon>
        <taxon>Pseudomonadota</taxon>
        <taxon>Betaproteobacteria</taxon>
        <taxon>Burkholderiales</taxon>
        <taxon>Comamonadaceae</taxon>
        <taxon>Comamonas</taxon>
    </lineage>
</organism>
<evidence type="ECO:0000259" key="2">
    <source>
        <dbReference type="Pfam" id="PF20579"/>
    </source>
</evidence>
<dbReference type="PRINTS" id="PR00313">
    <property type="entry name" value="CABNDNGRPT"/>
</dbReference>
<dbReference type="SUPFAM" id="SSF141072">
    <property type="entry name" value="CalX-like"/>
    <property type="match status" value="1"/>
</dbReference>
<dbReference type="GO" id="GO:0005509">
    <property type="term" value="F:calcium ion binding"/>
    <property type="evidence" value="ECO:0007669"/>
    <property type="project" value="InterPro"/>
</dbReference>
<dbReference type="Pfam" id="PF00353">
    <property type="entry name" value="HemolysinCabind"/>
    <property type="match status" value="2"/>
</dbReference>
<dbReference type="InterPro" id="IPR038081">
    <property type="entry name" value="CalX-like_sf"/>
</dbReference>
<dbReference type="Gene3D" id="2.150.10.10">
    <property type="entry name" value="Serralysin-like metalloprotease, C-terminal"/>
    <property type="match status" value="1"/>
</dbReference>
<dbReference type="PROSITE" id="PS00330">
    <property type="entry name" value="HEMOLYSIN_CALCIUM"/>
    <property type="match status" value="4"/>
</dbReference>
<dbReference type="InterPro" id="IPR018511">
    <property type="entry name" value="Hemolysin-typ_Ca-bd_CS"/>
</dbReference>
<feature type="domain" description="LapA adhesin" evidence="2">
    <location>
        <begin position="362"/>
        <end position="473"/>
    </location>
</feature>
<dbReference type="SUPFAM" id="SSF51120">
    <property type="entry name" value="beta-Roll"/>
    <property type="match status" value="1"/>
</dbReference>
<dbReference type="InterPro" id="IPR001343">
    <property type="entry name" value="Hemolysn_Ca-bd"/>
</dbReference>
<feature type="domain" description="LapA adhesin" evidence="2">
    <location>
        <begin position="590"/>
        <end position="701"/>
    </location>
</feature>
<evidence type="ECO:0000313" key="4">
    <source>
        <dbReference type="Proteomes" id="UP000220246"/>
    </source>
</evidence>
<feature type="domain" description="LapA adhesin" evidence="2">
    <location>
        <begin position="932"/>
        <end position="1043"/>
    </location>
</feature>
<feature type="domain" description="LapA adhesin" evidence="2">
    <location>
        <begin position="704"/>
        <end position="815"/>
    </location>
</feature>
<name>A0A2A7UQY8_COMTR</name>
<feature type="compositionally biased region" description="Polar residues" evidence="1">
    <location>
        <begin position="1803"/>
        <end position="1813"/>
    </location>
</feature>
<comment type="caution">
    <text evidence="3">The sequence shown here is derived from an EMBL/GenBank/DDBJ whole genome shotgun (WGS) entry which is preliminary data.</text>
</comment>
<accession>A0A2A7UQY8</accession>